<sequence>MKQQNNTLNFIVLYCLFFGWGFVTCLNDLLTPIFKGLFSISHFQANLVAFAFFTAYFIGSLIYVMAAKFGIKFFENLGYKGLILFGLILSAIGCLIFVPAAIYKSYGIFLTGLFAIGFGFTFLQISANPLVLITGNPDTAASRLNLAGGFNSLATAIAPIIGVLVFYELLQVKTNSENLKYPYIILAGFFGLLALMIYKFLHTKEEYASHDTGGKLFALNHLNLIFGMGAIFFYVGSEVTIGTNLVAFLKSPETVSLQEDVAGKLLAFYWGEL</sequence>
<dbReference type="AlphaFoldDB" id="A0A2I7N669"/>
<dbReference type="Gene3D" id="1.20.1250.20">
    <property type="entry name" value="MFS general substrate transporter like domains"/>
    <property type="match status" value="2"/>
</dbReference>
<dbReference type="EMBL" id="CP024847">
    <property type="protein sequence ID" value="AUR51956.1"/>
    <property type="molecule type" value="Genomic_DNA"/>
</dbReference>
<dbReference type="InterPro" id="IPR011701">
    <property type="entry name" value="MFS"/>
</dbReference>
<evidence type="ECO:0008006" key="9">
    <source>
        <dbReference type="Google" id="ProtNLM"/>
    </source>
</evidence>
<dbReference type="GO" id="GO:0022857">
    <property type="term" value="F:transmembrane transporter activity"/>
    <property type="evidence" value="ECO:0007669"/>
    <property type="project" value="InterPro"/>
</dbReference>
<accession>A0A2I7N669</accession>
<dbReference type="InterPro" id="IPR036259">
    <property type="entry name" value="MFS_trans_sf"/>
</dbReference>
<reference evidence="8" key="1">
    <citation type="submission" date="2017-11" db="EMBL/GenBank/DDBJ databases">
        <authorList>
            <person name="Chan K.G."/>
            <person name="Lee L.S."/>
        </authorList>
    </citation>
    <scope>NUCLEOTIDE SEQUENCE [LARGE SCALE GENOMIC DNA]</scope>
    <source>
        <strain evidence="8">DSM 100970</strain>
    </source>
</reference>
<evidence type="ECO:0000313" key="8">
    <source>
        <dbReference type="Proteomes" id="UP000236655"/>
    </source>
</evidence>
<evidence type="ECO:0000256" key="6">
    <source>
        <dbReference type="SAM" id="Phobius"/>
    </source>
</evidence>
<dbReference type="PANTHER" id="PTHR43702">
    <property type="entry name" value="L-FUCOSE-PROTON SYMPORTER"/>
    <property type="match status" value="1"/>
</dbReference>
<evidence type="ECO:0000256" key="1">
    <source>
        <dbReference type="ARBA" id="ARBA00004429"/>
    </source>
</evidence>
<keyword evidence="2" id="KW-1003">Cell membrane</keyword>
<keyword evidence="3 6" id="KW-0812">Transmembrane</keyword>
<evidence type="ECO:0000256" key="4">
    <source>
        <dbReference type="ARBA" id="ARBA00022989"/>
    </source>
</evidence>
<feature type="transmembrane region" description="Helical" evidence="6">
    <location>
        <begin position="144"/>
        <end position="169"/>
    </location>
</feature>
<keyword evidence="4 6" id="KW-1133">Transmembrane helix</keyword>
<keyword evidence="5 6" id="KW-0472">Membrane</keyword>
<keyword evidence="8" id="KW-1185">Reference proteome</keyword>
<gene>
    <name evidence="7" type="ORF">CUN60_06480</name>
</gene>
<name>A0A2I7N669_9NEIS</name>
<dbReference type="Proteomes" id="UP000236655">
    <property type="component" value="Chromosome"/>
</dbReference>
<protein>
    <recommendedName>
        <fullName evidence="9">MFS transporter</fullName>
    </recommendedName>
</protein>
<feature type="transmembrane region" description="Helical" evidence="6">
    <location>
        <begin position="77"/>
        <end position="102"/>
    </location>
</feature>
<feature type="transmembrane region" description="Helical" evidence="6">
    <location>
        <begin position="181"/>
        <end position="201"/>
    </location>
</feature>
<dbReference type="InterPro" id="IPR050375">
    <property type="entry name" value="MFS_TsgA-like"/>
</dbReference>
<proteinExistence type="predicted"/>
<feature type="transmembrane region" description="Helical" evidence="6">
    <location>
        <begin position="222"/>
        <end position="249"/>
    </location>
</feature>
<organism evidence="7 8">
    <name type="scientific">Aquella oligotrophica</name>
    <dbReference type="NCBI Taxonomy" id="2067065"/>
    <lineage>
        <taxon>Bacteria</taxon>
        <taxon>Pseudomonadati</taxon>
        <taxon>Pseudomonadota</taxon>
        <taxon>Betaproteobacteria</taxon>
        <taxon>Neisseriales</taxon>
        <taxon>Neisseriaceae</taxon>
        <taxon>Aquella</taxon>
    </lineage>
</organism>
<feature type="transmembrane region" description="Helical" evidence="6">
    <location>
        <begin position="43"/>
        <end position="65"/>
    </location>
</feature>
<dbReference type="RefSeq" id="WP_102951252.1">
    <property type="nucleotide sequence ID" value="NZ_CP024847.1"/>
</dbReference>
<feature type="transmembrane region" description="Helical" evidence="6">
    <location>
        <begin position="7"/>
        <end position="23"/>
    </location>
</feature>
<dbReference type="OrthoDB" id="9795150at2"/>
<evidence type="ECO:0000256" key="3">
    <source>
        <dbReference type="ARBA" id="ARBA00022692"/>
    </source>
</evidence>
<dbReference type="Pfam" id="PF07690">
    <property type="entry name" value="MFS_1"/>
    <property type="match status" value="1"/>
</dbReference>
<dbReference type="PANTHER" id="PTHR43702:SF3">
    <property type="entry name" value="PROTEIN TSGA"/>
    <property type="match status" value="1"/>
</dbReference>
<dbReference type="KEGG" id="nba:CUN60_06480"/>
<evidence type="ECO:0000313" key="7">
    <source>
        <dbReference type="EMBL" id="AUR51956.1"/>
    </source>
</evidence>
<evidence type="ECO:0000256" key="2">
    <source>
        <dbReference type="ARBA" id="ARBA00022475"/>
    </source>
</evidence>
<evidence type="ECO:0000256" key="5">
    <source>
        <dbReference type="ARBA" id="ARBA00023136"/>
    </source>
</evidence>
<dbReference type="GO" id="GO:0005886">
    <property type="term" value="C:plasma membrane"/>
    <property type="evidence" value="ECO:0007669"/>
    <property type="project" value="UniProtKB-SubCell"/>
</dbReference>
<dbReference type="SUPFAM" id="SSF103473">
    <property type="entry name" value="MFS general substrate transporter"/>
    <property type="match status" value="1"/>
</dbReference>
<comment type="subcellular location">
    <subcellularLocation>
        <location evidence="1">Cell inner membrane</location>
        <topology evidence="1">Multi-pass membrane protein</topology>
    </subcellularLocation>
</comment>
<feature type="transmembrane region" description="Helical" evidence="6">
    <location>
        <begin position="108"/>
        <end position="132"/>
    </location>
</feature>